<keyword evidence="3 6" id="KW-0547">Nucleotide-binding</keyword>
<dbReference type="InterPro" id="IPR011009">
    <property type="entry name" value="Kinase-like_dom_sf"/>
</dbReference>
<keyword evidence="4" id="KW-0418">Kinase</keyword>
<evidence type="ECO:0000256" key="6">
    <source>
        <dbReference type="PROSITE-ProRule" id="PRU10141"/>
    </source>
</evidence>
<evidence type="ECO:0000256" key="7">
    <source>
        <dbReference type="SAM" id="Phobius"/>
    </source>
</evidence>
<dbReference type="Pfam" id="PF07714">
    <property type="entry name" value="PK_Tyr_Ser-Thr"/>
    <property type="match status" value="1"/>
</dbReference>
<proteinExistence type="predicted"/>
<evidence type="ECO:0000256" key="5">
    <source>
        <dbReference type="ARBA" id="ARBA00022840"/>
    </source>
</evidence>
<dbReference type="GO" id="GO:0005886">
    <property type="term" value="C:plasma membrane"/>
    <property type="evidence" value="ECO:0007669"/>
    <property type="project" value="TreeGrafter"/>
</dbReference>
<dbReference type="AlphaFoldDB" id="A0AAQ3UJZ1"/>
<dbReference type="InterPro" id="IPR017441">
    <property type="entry name" value="Protein_kinase_ATP_BS"/>
</dbReference>
<organism evidence="9 10">
    <name type="scientific">Paspalum notatum var. saurae</name>
    <dbReference type="NCBI Taxonomy" id="547442"/>
    <lineage>
        <taxon>Eukaryota</taxon>
        <taxon>Viridiplantae</taxon>
        <taxon>Streptophyta</taxon>
        <taxon>Embryophyta</taxon>
        <taxon>Tracheophyta</taxon>
        <taxon>Spermatophyta</taxon>
        <taxon>Magnoliopsida</taxon>
        <taxon>Liliopsida</taxon>
        <taxon>Poales</taxon>
        <taxon>Poaceae</taxon>
        <taxon>PACMAD clade</taxon>
        <taxon>Panicoideae</taxon>
        <taxon>Andropogonodae</taxon>
        <taxon>Paspaleae</taxon>
        <taxon>Paspalinae</taxon>
        <taxon>Paspalum</taxon>
    </lineage>
</organism>
<protein>
    <recommendedName>
        <fullName evidence="8">Protein kinase domain-containing protein</fullName>
    </recommendedName>
</protein>
<evidence type="ECO:0000256" key="2">
    <source>
        <dbReference type="ARBA" id="ARBA00022679"/>
    </source>
</evidence>
<name>A0AAQ3UJZ1_PASNO</name>
<feature type="binding site" evidence="6">
    <location>
        <position position="186"/>
    </location>
    <ligand>
        <name>ATP</name>
        <dbReference type="ChEBI" id="CHEBI:30616"/>
    </ligand>
</feature>
<dbReference type="GO" id="GO:0005524">
    <property type="term" value="F:ATP binding"/>
    <property type="evidence" value="ECO:0007669"/>
    <property type="project" value="UniProtKB-UniRule"/>
</dbReference>
<dbReference type="PANTHER" id="PTHR27005:SF383">
    <property type="entry name" value="PROTEIN KINASE DOMAIN-CONTAINING PROTEIN"/>
    <property type="match status" value="1"/>
</dbReference>
<evidence type="ECO:0000256" key="3">
    <source>
        <dbReference type="ARBA" id="ARBA00022741"/>
    </source>
</evidence>
<dbReference type="InterPro" id="IPR045274">
    <property type="entry name" value="WAK-like"/>
</dbReference>
<keyword evidence="7" id="KW-0472">Membrane</keyword>
<keyword evidence="10" id="KW-1185">Reference proteome</keyword>
<dbReference type="SMART" id="SM00220">
    <property type="entry name" value="S_TKc"/>
    <property type="match status" value="1"/>
</dbReference>
<feature type="domain" description="Protein kinase" evidence="8">
    <location>
        <begin position="481"/>
        <end position="745"/>
    </location>
</feature>
<keyword evidence="7" id="KW-1133">Transmembrane helix</keyword>
<dbReference type="InterPro" id="IPR001245">
    <property type="entry name" value="Ser-Thr/Tyr_kinase_cat_dom"/>
</dbReference>
<keyword evidence="1" id="KW-0723">Serine/threonine-protein kinase</keyword>
<dbReference type="PROSITE" id="PS00108">
    <property type="entry name" value="PROTEIN_KINASE_ST"/>
    <property type="match status" value="1"/>
</dbReference>
<accession>A0AAQ3UJZ1</accession>
<evidence type="ECO:0000259" key="8">
    <source>
        <dbReference type="PROSITE" id="PS50011"/>
    </source>
</evidence>
<dbReference type="Pfam" id="PF00069">
    <property type="entry name" value="Pkinase"/>
    <property type="match status" value="1"/>
</dbReference>
<evidence type="ECO:0000313" key="9">
    <source>
        <dbReference type="EMBL" id="WVZ91582.1"/>
    </source>
</evidence>
<dbReference type="Proteomes" id="UP001341281">
    <property type="component" value="Chromosome 08"/>
</dbReference>
<dbReference type="GO" id="GO:0004674">
    <property type="term" value="F:protein serine/threonine kinase activity"/>
    <property type="evidence" value="ECO:0007669"/>
    <property type="project" value="UniProtKB-KW"/>
</dbReference>
<evidence type="ECO:0000313" key="10">
    <source>
        <dbReference type="Proteomes" id="UP001341281"/>
    </source>
</evidence>
<keyword evidence="7" id="KW-0812">Transmembrane</keyword>
<dbReference type="InterPro" id="IPR008271">
    <property type="entry name" value="Ser/Thr_kinase_AS"/>
</dbReference>
<dbReference type="Gene3D" id="1.10.510.10">
    <property type="entry name" value="Transferase(Phosphotransferase) domain 1"/>
    <property type="match status" value="2"/>
</dbReference>
<keyword evidence="2" id="KW-0808">Transferase</keyword>
<feature type="domain" description="Protein kinase" evidence="8">
    <location>
        <begin position="158"/>
        <end position="423"/>
    </location>
</feature>
<sequence length="848" mass="95127">MERARAHSLFVEMSSGNSWWGQWPDAFDLELAAAYLRPASLVEGLCVLKVEKSNWLLFIACILLPGDLMLETGRIEFACKEGSSGLLKSGQVKIINVLSGSQGIKISVTQYFHYWHNMDLPENGLRGYIQDNGKPMWIAHSNHNIRYFKEEEIRVITSNYNTLLGKGAFGEVYKGVLDDNGYVAVKRYIHNVKESFAKEVIVHCQINHRNVVRLIGCCIGENSLMMVTEYISKGNLSDILHCSEISIPLETRLGIAIGCAEALSYMHSQMYGKVIHGDIKPGNILLDENLNAKISDFGISKLLSTDNTLYITNVLGSIGYMDPLFAQSGRLTSKSDVYSFGVVLLELITRRKAVNDGKINLIENFTQALAKRKKMREFYDVKVTDDNNLRTLDGIGKLVEKCLALDIEKRPTMKDVEERLRMLRKAQYHSQEKVAFFRWVWGSKQQHQNMLPTDKTDLRPVQGKHILHGSFGSFDLEDVLRASAEVLGRSKYGATYKASLENGSVLTVKRLMSVDVPEAVFKERIAAIEAIEHELIVPLRRYYIGKVEKFLVYDYFPNGSLSSNLHGTNKSPVGWDTRSSIALSAARAVAYIHSTNATASHGNIKSSNILLTGIHDACLSEHGLKSLVSTQTLVTDNNIAQKDDVYSFGVVLLELLTCKSPTHTATCEEPDLVDWILSIPHEQWAAQAFDEKLLIKDSVVEEMVQFLRLAIQCCEKKPTLRPTMSEVAQRIEEIRASTAGDMQFIGSNAEEQVFSQEHEDTNCNHQIEEIRGATVGDRQFMGRNSGGEDQTFSQEHEDTNCTQNTPVIRFPLGFGFVFVFVLLLVSVSCRAMCFLLQGPFEFKLPFPT</sequence>
<feature type="transmembrane region" description="Helical" evidence="7">
    <location>
        <begin position="810"/>
        <end position="836"/>
    </location>
</feature>
<evidence type="ECO:0000256" key="1">
    <source>
        <dbReference type="ARBA" id="ARBA00022527"/>
    </source>
</evidence>
<dbReference type="FunFam" id="1.10.510.10:FF:000474">
    <property type="entry name" value="Wall-associated receptor kinase 3"/>
    <property type="match status" value="1"/>
</dbReference>
<dbReference type="EMBL" id="CP144752">
    <property type="protein sequence ID" value="WVZ91582.1"/>
    <property type="molecule type" value="Genomic_DNA"/>
</dbReference>
<dbReference type="InterPro" id="IPR000719">
    <property type="entry name" value="Prot_kinase_dom"/>
</dbReference>
<dbReference type="PANTHER" id="PTHR27005">
    <property type="entry name" value="WALL-ASSOCIATED RECEPTOR KINASE-LIKE 21"/>
    <property type="match status" value="1"/>
</dbReference>
<dbReference type="PROSITE" id="PS00107">
    <property type="entry name" value="PROTEIN_KINASE_ATP"/>
    <property type="match status" value="1"/>
</dbReference>
<gene>
    <name evidence="9" type="ORF">U9M48_037732</name>
</gene>
<dbReference type="Gene3D" id="3.30.200.20">
    <property type="entry name" value="Phosphorylase Kinase, domain 1"/>
    <property type="match status" value="2"/>
</dbReference>
<dbReference type="GO" id="GO:0007166">
    <property type="term" value="P:cell surface receptor signaling pathway"/>
    <property type="evidence" value="ECO:0007669"/>
    <property type="project" value="InterPro"/>
</dbReference>
<dbReference type="FunFam" id="3.30.200.20:FF:000337">
    <property type="entry name" value="Wall-associated receptor kinase 3"/>
    <property type="match status" value="1"/>
</dbReference>
<evidence type="ECO:0000256" key="4">
    <source>
        <dbReference type="ARBA" id="ARBA00022777"/>
    </source>
</evidence>
<keyword evidence="5 6" id="KW-0067">ATP-binding</keyword>
<dbReference type="SUPFAM" id="SSF56112">
    <property type="entry name" value="Protein kinase-like (PK-like)"/>
    <property type="match status" value="2"/>
</dbReference>
<dbReference type="PROSITE" id="PS50011">
    <property type="entry name" value="PROTEIN_KINASE_DOM"/>
    <property type="match status" value="2"/>
</dbReference>
<reference evidence="9 10" key="1">
    <citation type="submission" date="2024-02" db="EMBL/GenBank/DDBJ databases">
        <title>High-quality chromosome-scale genome assembly of Pensacola bahiagrass (Paspalum notatum Flugge var. saurae).</title>
        <authorList>
            <person name="Vega J.M."/>
            <person name="Podio M."/>
            <person name="Orjuela J."/>
            <person name="Siena L.A."/>
            <person name="Pessino S.C."/>
            <person name="Combes M.C."/>
            <person name="Mariac C."/>
            <person name="Albertini E."/>
            <person name="Pupilli F."/>
            <person name="Ortiz J.P.A."/>
            <person name="Leblanc O."/>
        </authorList>
    </citation>
    <scope>NUCLEOTIDE SEQUENCE [LARGE SCALE GENOMIC DNA]</scope>
    <source>
        <strain evidence="9">R1</strain>
        <tissue evidence="9">Leaf</tissue>
    </source>
</reference>